<dbReference type="InterPro" id="IPR050007">
    <property type="entry name" value="OtnK"/>
</dbReference>
<evidence type="ECO:0000259" key="13">
    <source>
        <dbReference type="Pfam" id="PF07005"/>
    </source>
</evidence>
<evidence type="ECO:0000256" key="8">
    <source>
        <dbReference type="ARBA" id="ARBA00036346"/>
    </source>
</evidence>
<protein>
    <recommendedName>
        <fullName evidence="11">3-oxo-tetronate kinase</fullName>
        <ecNumber evidence="10">2.7.1.217</ecNumber>
    </recommendedName>
    <alternativeName>
        <fullName evidence="12">3-dehydrotetronate 4-kinase</fullName>
    </alternativeName>
</protein>
<evidence type="ECO:0000256" key="12">
    <source>
        <dbReference type="ARBA" id="ARBA00041377"/>
    </source>
</evidence>
<evidence type="ECO:0000256" key="2">
    <source>
        <dbReference type="ARBA" id="ARBA00022679"/>
    </source>
</evidence>
<dbReference type="Proteomes" id="UP000184387">
    <property type="component" value="Unassembled WGS sequence"/>
</dbReference>
<evidence type="ECO:0000313" key="15">
    <source>
        <dbReference type="EMBL" id="SHJ01948.1"/>
    </source>
</evidence>
<dbReference type="Pfam" id="PF17042">
    <property type="entry name" value="NBD_C"/>
    <property type="match status" value="1"/>
</dbReference>
<dbReference type="InterPro" id="IPR037051">
    <property type="entry name" value="4-carb_acid_sugar_kinase_N_sf"/>
</dbReference>
<dbReference type="InterPro" id="IPR010737">
    <property type="entry name" value="4-carb_acid_sugar_kinase_N"/>
</dbReference>
<comment type="catalytic activity">
    <reaction evidence="7">
        <text>3-dehydro-L-erythronate + ATP = 3-dehydro-4-O-phospho-L-erythronate + ADP + H(+)</text>
        <dbReference type="Rhea" id="RHEA:52552"/>
        <dbReference type="ChEBI" id="CHEBI:15378"/>
        <dbReference type="ChEBI" id="CHEBI:30616"/>
        <dbReference type="ChEBI" id="CHEBI:136592"/>
        <dbReference type="ChEBI" id="CHEBI:136670"/>
        <dbReference type="ChEBI" id="CHEBI:456216"/>
        <dbReference type="EC" id="2.7.1.217"/>
    </reaction>
</comment>
<organism evidence="15 16">
    <name type="scientific">Muricoccus roseus</name>
    <dbReference type="NCBI Taxonomy" id="198092"/>
    <lineage>
        <taxon>Bacteria</taxon>
        <taxon>Pseudomonadati</taxon>
        <taxon>Pseudomonadota</taxon>
        <taxon>Alphaproteobacteria</taxon>
        <taxon>Acetobacterales</taxon>
        <taxon>Roseomonadaceae</taxon>
        <taxon>Muricoccus</taxon>
    </lineage>
</organism>
<dbReference type="EMBL" id="FQZF01000007">
    <property type="protein sequence ID" value="SHJ01948.1"/>
    <property type="molecule type" value="Genomic_DNA"/>
</dbReference>
<keyword evidence="16" id="KW-1185">Reference proteome</keyword>
<accession>A0A1M6FW77</accession>
<evidence type="ECO:0000259" key="14">
    <source>
        <dbReference type="Pfam" id="PF17042"/>
    </source>
</evidence>
<dbReference type="Gene3D" id="3.40.50.10840">
    <property type="entry name" value="Putative sugar-binding, N-terminal domain"/>
    <property type="match status" value="1"/>
</dbReference>
<evidence type="ECO:0000313" key="16">
    <source>
        <dbReference type="Proteomes" id="UP000184387"/>
    </source>
</evidence>
<keyword evidence="2" id="KW-0808">Transferase</keyword>
<evidence type="ECO:0000256" key="10">
    <source>
        <dbReference type="ARBA" id="ARBA00039095"/>
    </source>
</evidence>
<dbReference type="InterPro" id="IPR042213">
    <property type="entry name" value="NBD_C_sf"/>
</dbReference>
<dbReference type="NCBIfam" id="NF043035">
    <property type="entry name" value="OxoTetrKin"/>
    <property type="match status" value="1"/>
</dbReference>
<dbReference type="RefSeq" id="WP_073133327.1">
    <property type="nucleotide sequence ID" value="NZ_FQZF01000007.1"/>
</dbReference>
<evidence type="ECO:0000256" key="7">
    <source>
        <dbReference type="ARBA" id="ARBA00035898"/>
    </source>
</evidence>
<evidence type="ECO:0000256" key="11">
    <source>
        <dbReference type="ARBA" id="ARBA00039461"/>
    </source>
</evidence>
<evidence type="ECO:0000256" key="3">
    <source>
        <dbReference type="ARBA" id="ARBA00022741"/>
    </source>
</evidence>
<feature type="domain" description="Four-carbon acid sugar kinase nucleotide binding" evidence="14">
    <location>
        <begin position="252"/>
        <end position="408"/>
    </location>
</feature>
<dbReference type="InterPro" id="IPR031475">
    <property type="entry name" value="NBD_C"/>
</dbReference>
<comment type="catalytic activity">
    <reaction evidence="8">
        <text>3-dehydro-D-erythronate + ATP = 3-dehydro-4-O-phospho-D-erythronate + ADP + H(+)</text>
        <dbReference type="Rhea" id="RHEA:52556"/>
        <dbReference type="ChEBI" id="CHEBI:15378"/>
        <dbReference type="ChEBI" id="CHEBI:30616"/>
        <dbReference type="ChEBI" id="CHEBI:57958"/>
        <dbReference type="ChEBI" id="CHEBI:136593"/>
        <dbReference type="ChEBI" id="CHEBI:456216"/>
        <dbReference type="EC" id="2.7.1.217"/>
    </reaction>
</comment>
<keyword evidence="5" id="KW-0067">ATP-binding</keyword>
<evidence type="ECO:0000256" key="6">
    <source>
        <dbReference type="ARBA" id="ARBA00023277"/>
    </source>
</evidence>
<proteinExistence type="inferred from homology"/>
<dbReference type="STRING" id="198092.SAMN02745194_01593"/>
<comment type="function">
    <text evidence="9">Catalyzes the ATP-dependent phosphorylation of 3-oxo-tetronate to 3-oxo-tetronate 4-phosphate.</text>
</comment>
<name>A0A1M6FW77_9PROT</name>
<evidence type="ECO:0000256" key="4">
    <source>
        <dbReference type="ARBA" id="ARBA00022777"/>
    </source>
</evidence>
<evidence type="ECO:0000256" key="9">
    <source>
        <dbReference type="ARBA" id="ARBA00037335"/>
    </source>
</evidence>
<dbReference type="Pfam" id="PF07005">
    <property type="entry name" value="SBD_N"/>
    <property type="match status" value="1"/>
</dbReference>
<feature type="domain" description="Four-carbon acid sugar kinase N-terminal" evidence="13">
    <location>
        <begin position="4"/>
        <end position="225"/>
    </location>
</feature>
<gene>
    <name evidence="15" type="ORF">SAMN02745194_01593</name>
</gene>
<sequence length="417" mass="42860">MLLGGIADDLTGAVELAGMLAAGGMRVALVLDDAPVPPGQDAVVVALPSRVAPVEEARAGFGRAADALRAAGARRLFFKYCATFDSTPAGNIGPCAEVLMERMGAAFTIFAPSFPEAERRVFMGHLFVGAQLVSNSPKRFDPLTPMTEPDLVKVLAPQTARRVGLVPLPVIAQGAEAVARHVAALRAEGVSYAIADAGTEEDLAVLARASWDWPVVTGGSNLASHFPAVWREKGLLAPAGAVAPVRAGGHGAVLAGSCADRTREQVDCFAARHPVLRVDLARMEAPEAALREAVEWAVPKLARGPVCVTTAGDAEAVAAAQARFGRDGAARAAEGLLGALAKALVAAGARRILVAGGESSGAVIRSLGISRLTVAPYVSPGIGLCAAEAPVPLALCLKSGKLGPVDMFERVLEGMRE</sequence>
<dbReference type="SUPFAM" id="SSF142764">
    <property type="entry name" value="YgbK-like"/>
    <property type="match status" value="1"/>
</dbReference>
<comment type="similarity">
    <text evidence="1">Belongs to the four-carbon acid sugar kinase family.</text>
</comment>
<dbReference type="OrthoDB" id="191465at2"/>
<dbReference type="Gene3D" id="3.40.980.20">
    <property type="entry name" value="Four-carbon acid sugar kinase, nucleotide binding domain"/>
    <property type="match status" value="1"/>
</dbReference>
<reference evidence="15 16" key="1">
    <citation type="submission" date="2016-11" db="EMBL/GenBank/DDBJ databases">
        <authorList>
            <person name="Jaros S."/>
            <person name="Januszkiewicz K."/>
            <person name="Wedrychowicz H."/>
        </authorList>
    </citation>
    <scope>NUCLEOTIDE SEQUENCE [LARGE SCALE GENOMIC DNA]</scope>
    <source>
        <strain evidence="15 16">DSM 14916</strain>
    </source>
</reference>
<keyword evidence="3" id="KW-0547">Nucleotide-binding</keyword>
<evidence type="ECO:0000256" key="1">
    <source>
        <dbReference type="ARBA" id="ARBA00005715"/>
    </source>
</evidence>
<dbReference type="AlphaFoldDB" id="A0A1M6FW77"/>
<dbReference type="EC" id="2.7.1.217" evidence="10"/>
<keyword evidence="6" id="KW-0119">Carbohydrate metabolism</keyword>
<dbReference type="GO" id="GO:0016301">
    <property type="term" value="F:kinase activity"/>
    <property type="evidence" value="ECO:0007669"/>
    <property type="project" value="UniProtKB-KW"/>
</dbReference>
<evidence type="ECO:0000256" key="5">
    <source>
        <dbReference type="ARBA" id="ARBA00022840"/>
    </source>
</evidence>
<keyword evidence="4" id="KW-0418">Kinase</keyword>
<dbReference type="GO" id="GO:0005524">
    <property type="term" value="F:ATP binding"/>
    <property type="evidence" value="ECO:0007669"/>
    <property type="project" value="UniProtKB-KW"/>
</dbReference>